<sequence length="426" mass="48208">MDIAINTLEHQLINVLVKIEINGVKIDIEKLNDVEHRLLNRLQTTTEKIMEIAGKEINLNSNEQLSTLLFETLELQPKVTSKGKSGMITVNKLHLTKLKEDHEIIPFILNYRKINTLLSFCNQLKEVHPKTGRLHCNLNQIGTATGRFSCSNPNLQNIPNVKLKDKDNETDELKIIASKFREVFIAKKGYVLIGADYSQIELRVMTEMSQDSFLLDAYNNGIDIHKLTAFKVFNCSKISEVTEEQRKIAKTINFGLIYGMSAVGLAESLTAITKKHHSKEDAEKMMSDYFTQFKGVKSCLEGLVDYADHHGYSRTLFGRIRPIPELASNDLKIREKGKRLAMNSPVQGSAADIIKMAMVNCDKAITEKGLQSKIILQIHDELLFEVPENEVEIMEKLIKYEMENVVKLSIPLTIELGKGANWAEAH</sequence>
<evidence type="ECO:0000256" key="2">
    <source>
        <dbReference type="ARBA" id="ARBA00012417"/>
    </source>
</evidence>
<accession>A0ABM8KA50</accession>
<feature type="domain" description="DNA-directed DNA polymerase family A palm" evidence="10">
    <location>
        <begin position="177"/>
        <end position="390"/>
    </location>
</feature>
<proteinExistence type="inferred from homology"/>
<dbReference type="CDD" id="cd08637">
    <property type="entry name" value="DNA_pol_A_pol_I_C"/>
    <property type="match status" value="1"/>
</dbReference>
<evidence type="ECO:0000256" key="4">
    <source>
        <dbReference type="ARBA" id="ARBA00022679"/>
    </source>
</evidence>
<dbReference type="InterPro" id="IPR002298">
    <property type="entry name" value="DNA_polymerase_A"/>
</dbReference>
<dbReference type="PANTHER" id="PTHR10133">
    <property type="entry name" value="DNA POLYMERASE I"/>
    <property type="match status" value="1"/>
</dbReference>
<gene>
    <name evidence="11" type="ORF">CRDW_33050</name>
</gene>
<organism evidence="11 12">
    <name type="scientific">Chryseobacterium gambrini</name>
    <dbReference type="NCBI Taxonomy" id="373672"/>
    <lineage>
        <taxon>Bacteria</taxon>
        <taxon>Pseudomonadati</taxon>
        <taxon>Bacteroidota</taxon>
        <taxon>Flavobacteriia</taxon>
        <taxon>Flavobacteriales</taxon>
        <taxon>Weeksellaceae</taxon>
        <taxon>Chryseobacterium group</taxon>
        <taxon>Chryseobacterium</taxon>
    </lineage>
</organism>
<dbReference type="EMBL" id="AP029022">
    <property type="protein sequence ID" value="BEV05931.1"/>
    <property type="molecule type" value="Genomic_DNA"/>
</dbReference>
<keyword evidence="12" id="KW-1185">Reference proteome</keyword>
<dbReference type="SMART" id="SM00482">
    <property type="entry name" value="POLAc"/>
    <property type="match status" value="1"/>
</dbReference>
<dbReference type="InterPro" id="IPR001098">
    <property type="entry name" value="DNA-dir_DNA_pol_A_palm_dom"/>
</dbReference>
<name>A0ABM8KA50_9FLAO</name>
<dbReference type="Proteomes" id="UP001380186">
    <property type="component" value="Chromosome"/>
</dbReference>
<evidence type="ECO:0000313" key="12">
    <source>
        <dbReference type="Proteomes" id="UP001380186"/>
    </source>
</evidence>
<keyword evidence="6" id="KW-0235">DNA replication</keyword>
<dbReference type="Gene3D" id="3.30.70.370">
    <property type="match status" value="1"/>
</dbReference>
<evidence type="ECO:0000256" key="6">
    <source>
        <dbReference type="ARBA" id="ARBA00022705"/>
    </source>
</evidence>
<reference evidence="11 12" key="1">
    <citation type="journal article" date="2020" name="Microbes Environ.">
        <title>Synthetic bacterial community of duckweed: a simple and stable system to study plant-microbe interactions.</title>
        <authorList>
            <person name="Ishizawa H."/>
            <person name="Tada M."/>
            <person name="Kuroda M."/>
            <person name="Inoue D."/>
            <person name="Futamata H."/>
            <person name="Ike M."/>
        </authorList>
    </citation>
    <scope>NUCLEOTIDE SEQUENCE [LARGE SCALE GENOMIC DNA]</scope>
    <source>
        <strain evidence="11 12">DW100</strain>
    </source>
</reference>
<evidence type="ECO:0000259" key="10">
    <source>
        <dbReference type="SMART" id="SM00482"/>
    </source>
</evidence>
<comment type="similarity">
    <text evidence="1">Belongs to the DNA polymerase type-A family.</text>
</comment>
<evidence type="ECO:0000256" key="1">
    <source>
        <dbReference type="ARBA" id="ARBA00007705"/>
    </source>
</evidence>
<keyword evidence="4" id="KW-0808">Transferase</keyword>
<dbReference type="Gene3D" id="1.10.150.20">
    <property type="entry name" value="5' to 3' exonuclease, C-terminal subdomain"/>
    <property type="match status" value="1"/>
</dbReference>
<evidence type="ECO:0000256" key="9">
    <source>
        <dbReference type="ARBA" id="ARBA00049244"/>
    </source>
</evidence>
<dbReference type="PROSITE" id="PS00447">
    <property type="entry name" value="DNA_POLYMERASE_A"/>
    <property type="match status" value="1"/>
</dbReference>
<dbReference type="PANTHER" id="PTHR10133:SF27">
    <property type="entry name" value="DNA POLYMERASE NU"/>
    <property type="match status" value="1"/>
</dbReference>
<evidence type="ECO:0000256" key="8">
    <source>
        <dbReference type="ARBA" id="ARBA00023125"/>
    </source>
</evidence>
<protein>
    <recommendedName>
        <fullName evidence="3">DNA polymerase I</fullName>
        <ecNumber evidence="2">2.7.7.7</ecNumber>
    </recommendedName>
</protein>
<dbReference type="Pfam" id="PF00476">
    <property type="entry name" value="DNA_pol_A"/>
    <property type="match status" value="1"/>
</dbReference>
<dbReference type="Gene3D" id="1.20.1060.10">
    <property type="entry name" value="Taq DNA Polymerase, Chain T, domain 4"/>
    <property type="match status" value="1"/>
</dbReference>
<comment type="catalytic activity">
    <reaction evidence="9">
        <text>DNA(n) + a 2'-deoxyribonucleoside 5'-triphosphate = DNA(n+1) + diphosphate</text>
        <dbReference type="Rhea" id="RHEA:22508"/>
        <dbReference type="Rhea" id="RHEA-COMP:17339"/>
        <dbReference type="Rhea" id="RHEA-COMP:17340"/>
        <dbReference type="ChEBI" id="CHEBI:33019"/>
        <dbReference type="ChEBI" id="CHEBI:61560"/>
        <dbReference type="ChEBI" id="CHEBI:173112"/>
        <dbReference type="EC" id="2.7.7.7"/>
    </reaction>
</comment>
<evidence type="ECO:0000256" key="5">
    <source>
        <dbReference type="ARBA" id="ARBA00022695"/>
    </source>
</evidence>
<evidence type="ECO:0000256" key="3">
    <source>
        <dbReference type="ARBA" id="ARBA00020311"/>
    </source>
</evidence>
<keyword evidence="7" id="KW-0239">DNA-directed DNA polymerase</keyword>
<dbReference type="EC" id="2.7.7.7" evidence="2"/>
<evidence type="ECO:0000313" key="11">
    <source>
        <dbReference type="EMBL" id="BEV05931.1"/>
    </source>
</evidence>
<keyword evidence="8" id="KW-0238">DNA-binding</keyword>
<keyword evidence="5" id="KW-0548">Nucleotidyltransferase</keyword>
<dbReference type="SUPFAM" id="SSF56672">
    <property type="entry name" value="DNA/RNA polymerases"/>
    <property type="match status" value="1"/>
</dbReference>
<dbReference type="RefSeq" id="WP_338613325.1">
    <property type="nucleotide sequence ID" value="NZ_AP029022.1"/>
</dbReference>
<dbReference type="InterPro" id="IPR019760">
    <property type="entry name" value="DNA-dir_DNA_pol_A_CS"/>
</dbReference>
<dbReference type="PRINTS" id="PR00868">
    <property type="entry name" value="DNAPOLI"/>
</dbReference>
<evidence type="ECO:0000256" key="7">
    <source>
        <dbReference type="ARBA" id="ARBA00022932"/>
    </source>
</evidence>
<dbReference type="InterPro" id="IPR043502">
    <property type="entry name" value="DNA/RNA_pol_sf"/>
</dbReference>